<comment type="caution">
    <text evidence="1">The sequence shown here is derived from an EMBL/GenBank/DDBJ whole genome shotgun (WGS) entry which is preliminary data.</text>
</comment>
<name>A0A2S4JM12_9SPIO</name>
<gene>
    <name evidence="1" type="ORF">AU468_09530</name>
</gene>
<dbReference type="AlphaFoldDB" id="A0A2S4JM12"/>
<dbReference type="Proteomes" id="UP000237350">
    <property type="component" value="Unassembled WGS sequence"/>
</dbReference>
<evidence type="ECO:0000313" key="1">
    <source>
        <dbReference type="EMBL" id="POR00577.1"/>
    </source>
</evidence>
<keyword evidence="2" id="KW-1185">Reference proteome</keyword>
<accession>A0A2S4JM12</accession>
<protein>
    <submittedName>
        <fullName evidence="1">Uncharacterized protein</fullName>
    </submittedName>
</protein>
<evidence type="ECO:0000313" key="2">
    <source>
        <dbReference type="Proteomes" id="UP000237350"/>
    </source>
</evidence>
<reference evidence="2" key="1">
    <citation type="submission" date="2015-12" db="EMBL/GenBank/DDBJ databases">
        <authorList>
            <person name="Lodha T.D."/>
            <person name="Chintalapati S."/>
            <person name="Chintalapati V.R."/>
            <person name="Sravanthi T."/>
        </authorList>
    </citation>
    <scope>NUCLEOTIDE SEQUENCE [LARGE SCALE GENOMIC DNA]</scope>
    <source>
        <strain evidence="2">JC133</strain>
    </source>
</reference>
<proteinExistence type="predicted"/>
<organism evidence="1 2">
    <name type="scientific">Alkalispirochaeta sphaeroplastigenens</name>
    <dbReference type="NCBI Taxonomy" id="1187066"/>
    <lineage>
        <taxon>Bacteria</taxon>
        <taxon>Pseudomonadati</taxon>
        <taxon>Spirochaetota</taxon>
        <taxon>Spirochaetia</taxon>
        <taxon>Spirochaetales</taxon>
        <taxon>Spirochaetaceae</taxon>
        <taxon>Alkalispirochaeta</taxon>
    </lineage>
</organism>
<sequence>MCYNHNLFFFKEAGKPVNIKLPRNPCFEKFCTLQGFQEFSRHDVLGLYQLKDSDCFYLNSFRNDVSKIFKRKLLVIFR</sequence>
<dbReference type="EMBL" id="LPWH01000073">
    <property type="protein sequence ID" value="POR00577.1"/>
    <property type="molecule type" value="Genomic_DNA"/>
</dbReference>